<dbReference type="PIRSF" id="PIRSF012524">
    <property type="entry name" value="YitL_S1"/>
    <property type="match status" value="1"/>
</dbReference>
<evidence type="ECO:0000259" key="2">
    <source>
        <dbReference type="SMART" id="SM00316"/>
    </source>
</evidence>
<evidence type="ECO:0000313" key="4">
    <source>
        <dbReference type="Proteomes" id="UP001139179"/>
    </source>
</evidence>
<dbReference type="InterPro" id="IPR040764">
    <property type="entry name" value="CvfB_WH"/>
</dbReference>
<gene>
    <name evidence="3" type="ORF">M3202_01685</name>
</gene>
<dbReference type="InterPro" id="IPR012340">
    <property type="entry name" value="NA-bd_OB-fold"/>
</dbReference>
<proteinExistence type="inferred from homology"/>
<dbReference type="Proteomes" id="UP001139179">
    <property type="component" value="Unassembled WGS sequence"/>
</dbReference>
<dbReference type="Pfam" id="PF13509">
    <property type="entry name" value="S1_2"/>
    <property type="match status" value="1"/>
</dbReference>
<dbReference type="PANTHER" id="PTHR37296:SF1">
    <property type="entry name" value="CONSERVED VIRULENCE FACTOR B"/>
    <property type="match status" value="1"/>
</dbReference>
<dbReference type="InterPro" id="IPR003029">
    <property type="entry name" value="S1_domain"/>
</dbReference>
<dbReference type="InterPro" id="IPR014464">
    <property type="entry name" value="CvfB_fam"/>
</dbReference>
<dbReference type="InterPro" id="IPR048587">
    <property type="entry name" value="CvfB_S1_3rd"/>
</dbReference>
<dbReference type="Gene3D" id="1.10.10.10">
    <property type="entry name" value="Winged helix-like DNA-binding domain superfamily/Winged helix DNA-binding domain"/>
    <property type="match status" value="1"/>
</dbReference>
<dbReference type="Pfam" id="PF17783">
    <property type="entry name" value="WHD_CvfB"/>
    <property type="match status" value="1"/>
</dbReference>
<dbReference type="EMBL" id="JAMBOL010000001">
    <property type="protein sequence ID" value="MCM3712781.1"/>
    <property type="molecule type" value="Genomic_DNA"/>
</dbReference>
<dbReference type="Pfam" id="PF21543">
    <property type="entry name" value="CvfB_2nd"/>
    <property type="match status" value="1"/>
</dbReference>
<dbReference type="InterPro" id="IPR048588">
    <property type="entry name" value="CvfB_S1_2nd"/>
</dbReference>
<dbReference type="InterPro" id="IPR036388">
    <property type="entry name" value="WH-like_DNA-bd_sf"/>
</dbReference>
<evidence type="ECO:0000256" key="1">
    <source>
        <dbReference type="PIRNR" id="PIRNR012524"/>
    </source>
</evidence>
<reference evidence="3" key="1">
    <citation type="submission" date="2022-05" db="EMBL/GenBank/DDBJ databases">
        <title>Comparative Genomics of Spacecraft Associated Microbes.</title>
        <authorList>
            <person name="Tran M.T."/>
            <person name="Wright A."/>
            <person name="Seuylemezian A."/>
            <person name="Eisen J."/>
            <person name="Coil D."/>
        </authorList>
    </citation>
    <scope>NUCLEOTIDE SEQUENCE</scope>
    <source>
        <strain evidence="3">214.1.1</strain>
    </source>
</reference>
<sequence length="286" mass="32977">MELKPGFVVTLEVVRQASFGFFLSDGNIDVLLHQREAKEGVQVGDNVEVYLYHDHQGRLSATMEEPLLKVGEIAWLEAVSVRTGHGVFFHNGIARDLFLSMDELPYDRERWPQPGDKLPLSLTWDKKGRLMARIVRGEPIEKMAKPAPAEMLKEEVGGYAYHFLDEGVRLFTDEGYIAFLHQDEMNSEPRYGEYVQGRVIFVREDGKLNVTARPLRSERQQEDSERIYAYLVERGGSMPYWDKTPPEDIKARFQMSKAAFKRALGKLMKENKIEQRDGWTYAKEQS</sequence>
<dbReference type="GO" id="GO:0003676">
    <property type="term" value="F:nucleic acid binding"/>
    <property type="evidence" value="ECO:0007669"/>
    <property type="project" value="InterPro"/>
</dbReference>
<organism evidence="3 4">
    <name type="scientific">Halalkalibacter oceani</name>
    <dbReference type="NCBI Taxonomy" id="1653776"/>
    <lineage>
        <taxon>Bacteria</taxon>
        <taxon>Bacillati</taxon>
        <taxon>Bacillota</taxon>
        <taxon>Bacilli</taxon>
        <taxon>Bacillales</taxon>
        <taxon>Bacillaceae</taxon>
        <taxon>Halalkalibacter</taxon>
    </lineage>
</organism>
<dbReference type="InterPro" id="IPR039566">
    <property type="entry name" value="CvfB_S1_st"/>
</dbReference>
<feature type="domain" description="S1 motif" evidence="2">
    <location>
        <begin position="4"/>
        <end position="64"/>
    </location>
</feature>
<name>A0A9X2DL74_9BACI</name>
<keyword evidence="4" id="KW-1185">Reference proteome</keyword>
<protein>
    <submittedName>
        <fullName evidence="3">S1-like domain-containing RNA-binding protein</fullName>
    </submittedName>
</protein>
<comment type="similarity">
    <text evidence="1">Belongs to the CvfB family.</text>
</comment>
<dbReference type="SMART" id="SM00316">
    <property type="entry name" value="S1"/>
    <property type="match status" value="1"/>
</dbReference>
<evidence type="ECO:0000313" key="3">
    <source>
        <dbReference type="EMBL" id="MCM3712781.1"/>
    </source>
</evidence>
<comment type="caution">
    <text evidence="3">The sequence shown here is derived from an EMBL/GenBank/DDBJ whole genome shotgun (WGS) entry which is preliminary data.</text>
</comment>
<dbReference type="PANTHER" id="PTHR37296">
    <property type="entry name" value="CONSERVED VIRULENCE FACTOR B"/>
    <property type="match status" value="1"/>
</dbReference>
<dbReference type="RefSeq" id="WP_251221634.1">
    <property type="nucleotide sequence ID" value="NZ_JAMBOL010000001.1"/>
</dbReference>
<dbReference type="AlphaFoldDB" id="A0A9X2DL74"/>
<accession>A0A9X2DL74</accession>
<dbReference type="Pfam" id="PF21191">
    <property type="entry name" value="CvfB_1st"/>
    <property type="match status" value="1"/>
</dbReference>
<dbReference type="Gene3D" id="2.40.50.140">
    <property type="entry name" value="Nucleic acid-binding proteins"/>
    <property type="match status" value="2"/>
</dbReference>